<evidence type="ECO:0000256" key="1">
    <source>
        <dbReference type="ARBA" id="ARBA00022723"/>
    </source>
</evidence>
<dbReference type="STRING" id="1300345.LF41_214"/>
<evidence type="ECO:0000259" key="2">
    <source>
        <dbReference type="PROSITE" id="PS51819"/>
    </source>
</evidence>
<dbReference type="SUPFAM" id="SSF54593">
    <property type="entry name" value="Glyoxalase/Bleomycin resistance protein/Dihydroxybiphenyl dioxygenase"/>
    <property type="match status" value="1"/>
</dbReference>
<name>A0A0A2WGR8_9GAMM</name>
<dbReference type="AlphaFoldDB" id="A0A0A2WGR8"/>
<sequence length="144" mass="16589">MSVHSINHVTIVVRDMTRTARLFVDALDAREVYRSADKEYSKYPEVFLQIGNAWLVVMQDPEAVRARSYDHVALSLDADRFDEIRSRLRSAGAEVVPSRPRIAVEGESIYFYDFDNHLFELHAGDLGERLRHYAAGKHIRPETQ</sequence>
<evidence type="ECO:0000313" key="4">
    <source>
        <dbReference type="Proteomes" id="UP000030518"/>
    </source>
</evidence>
<evidence type="ECO:0000313" key="3">
    <source>
        <dbReference type="EMBL" id="KGQ18973.1"/>
    </source>
</evidence>
<dbReference type="PANTHER" id="PTHR36113">
    <property type="entry name" value="LYASE, PUTATIVE-RELATED-RELATED"/>
    <property type="match status" value="1"/>
</dbReference>
<dbReference type="InterPro" id="IPR037523">
    <property type="entry name" value="VOC_core"/>
</dbReference>
<keyword evidence="4" id="KW-1185">Reference proteome</keyword>
<organism evidence="3 4">
    <name type="scientific">Lysobacter dokdonensis DS-58</name>
    <dbReference type="NCBI Taxonomy" id="1300345"/>
    <lineage>
        <taxon>Bacteria</taxon>
        <taxon>Pseudomonadati</taxon>
        <taxon>Pseudomonadota</taxon>
        <taxon>Gammaproteobacteria</taxon>
        <taxon>Lysobacterales</taxon>
        <taxon>Lysobacteraceae</taxon>
        <taxon>Noviluteimonas</taxon>
    </lineage>
</organism>
<dbReference type="PROSITE" id="PS51819">
    <property type="entry name" value="VOC"/>
    <property type="match status" value="1"/>
</dbReference>
<protein>
    <submittedName>
        <fullName evidence="3">Glyoxalase family protein</fullName>
    </submittedName>
</protein>
<dbReference type="InterPro" id="IPR029068">
    <property type="entry name" value="Glyas_Bleomycin-R_OHBP_Dase"/>
</dbReference>
<dbReference type="PANTHER" id="PTHR36113:SF6">
    <property type="entry name" value="FOSFOMYCIN RESISTANCE PROTEIN FOSX"/>
    <property type="match status" value="1"/>
</dbReference>
<dbReference type="InterPro" id="IPR004360">
    <property type="entry name" value="Glyas_Fos-R_dOase_dom"/>
</dbReference>
<proteinExistence type="predicted"/>
<keyword evidence="1" id="KW-0479">Metal-binding</keyword>
<reference evidence="3 4" key="1">
    <citation type="submission" date="2014-09" db="EMBL/GenBank/DDBJ databases">
        <title>Genome sequences of Lysobacter dokdonensis DS-58.</title>
        <authorList>
            <person name="Kim J.F."/>
            <person name="Kwak M.-J."/>
        </authorList>
    </citation>
    <scope>NUCLEOTIDE SEQUENCE [LARGE SCALE GENOMIC DNA]</scope>
    <source>
        <strain evidence="3 4">DS-58</strain>
    </source>
</reference>
<feature type="domain" description="VOC" evidence="2">
    <location>
        <begin position="5"/>
        <end position="124"/>
    </location>
</feature>
<dbReference type="Pfam" id="PF00903">
    <property type="entry name" value="Glyoxalase"/>
    <property type="match status" value="1"/>
</dbReference>
<comment type="caution">
    <text evidence="3">The sequence shown here is derived from an EMBL/GenBank/DDBJ whole genome shotgun (WGS) entry which is preliminary data.</text>
</comment>
<accession>A0A0A2WGR8</accession>
<dbReference type="eggNOG" id="COG0346">
    <property type="taxonomic scope" value="Bacteria"/>
</dbReference>
<dbReference type="PATRIC" id="fig|1300345.3.peg.1891"/>
<dbReference type="GO" id="GO:0046872">
    <property type="term" value="F:metal ion binding"/>
    <property type="evidence" value="ECO:0007669"/>
    <property type="project" value="UniProtKB-KW"/>
</dbReference>
<dbReference type="OrthoDB" id="9812656at2"/>
<dbReference type="InterPro" id="IPR051332">
    <property type="entry name" value="Fosfomycin_Res_Enzymes"/>
</dbReference>
<dbReference type="EMBL" id="JRKJ01000011">
    <property type="protein sequence ID" value="KGQ18973.1"/>
    <property type="molecule type" value="Genomic_DNA"/>
</dbReference>
<gene>
    <name evidence="3" type="ORF">LF41_214</name>
</gene>
<dbReference type="Proteomes" id="UP000030518">
    <property type="component" value="Unassembled WGS sequence"/>
</dbReference>
<dbReference type="RefSeq" id="WP_036169096.1">
    <property type="nucleotide sequence ID" value="NZ_JRKJ01000011.1"/>
</dbReference>
<dbReference type="Gene3D" id="3.10.180.10">
    <property type="entry name" value="2,3-Dihydroxybiphenyl 1,2-Dioxygenase, domain 1"/>
    <property type="match status" value="1"/>
</dbReference>